<dbReference type="EMBL" id="JBBCAQ010000034">
    <property type="protein sequence ID" value="KAK7579935.1"/>
    <property type="molecule type" value="Genomic_DNA"/>
</dbReference>
<dbReference type="CDD" id="cd23059">
    <property type="entry name" value="PDZ3_Par3-like"/>
    <property type="match status" value="1"/>
</dbReference>
<dbReference type="InterPro" id="IPR052213">
    <property type="entry name" value="PAR3"/>
</dbReference>
<dbReference type="InterPro" id="IPR036034">
    <property type="entry name" value="PDZ_sf"/>
</dbReference>
<accession>A0AAN9TBV5</accession>
<dbReference type="GO" id="GO:0030010">
    <property type="term" value="P:establishment of cell polarity"/>
    <property type="evidence" value="ECO:0007669"/>
    <property type="project" value="TreeGrafter"/>
</dbReference>
<dbReference type="GO" id="GO:0005912">
    <property type="term" value="C:adherens junction"/>
    <property type="evidence" value="ECO:0007669"/>
    <property type="project" value="TreeGrafter"/>
</dbReference>
<dbReference type="GO" id="GO:0045197">
    <property type="term" value="P:establishment or maintenance of epithelial cell apical/basal polarity"/>
    <property type="evidence" value="ECO:0007669"/>
    <property type="project" value="TreeGrafter"/>
</dbReference>
<dbReference type="PANTHER" id="PTHR16484">
    <property type="entry name" value="PARTITIONING DEFECTIVE 3 RELATED"/>
    <property type="match status" value="1"/>
</dbReference>
<proteinExistence type="predicted"/>
<feature type="compositionally biased region" description="Low complexity" evidence="1">
    <location>
        <begin position="614"/>
        <end position="625"/>
    </location>
</feature>
<gene>
    <name evidence="3" type="ORF">V9T40_000564</name>
</gene>
<dbReference type="GO" id="GO:0005938">
    <property type="term" value="C:cell cortex"/>
    <property type="evidence" value="ECO:0007669"/>
    <property type="project" value="TreeGrafter"/>
</dbReference>
<dbReference type="PANTHER" id="PTHR16484:SF17">
    <property type="entry name" value="BAZOOKA, ISOFORM B"/>
    <property type="match status" value="1"/>
</dbReference>
<protein>
    <recommendedName>
        <fullName evidence="2">PDZ domain-containing protein</fullName>
    </recommendedName>
</protein>
<dbReference type="Gene3D" id="2.30.42.10">
    <property type="match status" value="3"/>
</dbReference>
<dbReference type="Pfam" id="PF00595">
    <property type="entry name" value="PDZ"/>
    <property type="match status" value="3"/>
</dbReference>
<feature type="region of interest" description="Disordered" evidence="1">
    <location>
        <begin position="716"/>
        <end position="822"/>
    </location>
</feature>
<dbReference type="SUPFAM" id="SSF50156">
    <property type="entry name" value="PDZ domain-like"/>
    <property type="match status" value="3"/>
</dbReference>
<feature type="region of interest" description="Disordered" evidence="1">
    <location>
        <begin position="836"/>
        <end position="860"/>
    </location>
</feature>
<feature type="domain" description="PDZ" evidence="2">
    <location>
        <begin position="160"/>
        <end position="245"/>
    </location>
</feature>
<dbReference type="FunFam" id="2.30.42.10:FF:000011">
    <property type="entry name" value="partitioning defective 3 homolog isoform X1"/>
    <property type="match status" value="1"/>
</dbReference>
<feature type="domain" description="PDZ" evidence="2">
    <location>
        <begin position="497"/>
        <end position="581"/>
    </location>
</feature>
<feature type="compositionally biased region" description="Basic and acidic residues" evidence="1">
    <location>
        <begin position="43"/>
        <end position="55"/>
    </location>
</feature>
<dbReference type="SMART" id="SM00228">
    <property type="entry name" value="PDZ"/>
    <property type="match status" value="3"/>
</dbReference>
<evidence type="ECO:0000256" key="1">
    <source>
        <dbReference type="SAM" id="MobiDB-lite"/>
    </source>
</evidence>
<dbReference type="InterPro" id="IPR001478">
    <property type="entry name" value="PDZ"/>
</dbReference>
<feature type="domain" description="PDZ" evidence="2">
    <location>
        <begin position="336"/>
        <end position="421"/>
    </location>
</feature>
<dbReference type="GO" id="GO:0051660">
    <property type="term" value="P:establishment of centrosome localization"/>
    <property type="evidence" value="ECO:0007669"/>
    <property type="project" value="TreeGrafter"/>
</dbReference>
<evidence type="ECO:0000313" key="4">
    <source>
        <dbReference type="Proteomes" id="UP001367676"/>
    </source>
</evidence>
<dbReference type="CDD" id="cd23058">
    <property type="entry name" value="PDZ2_Par3-like"/>
    <property type="match status" value="1"/>
</dbReference>
<dbReference type="PROSITE" id="PS50106">
    <property type="entry name" value="PDZ"/>
    <property type="match status" value="3"/>
</dbReference>
<dbReference type="GO" id="GO:0043296">
    <property type="term" value="C:apical junction complex"/>
    <property type="evidence" value="ECO:0007669"/>
    <property type="project" value="TreeGrafter"/>
</dbReference>
<feature type="compositionally biased region" description="Basic and acidic residues" evidence="1">
    <location>
        <begin position="990"/>
        <end position="1006"/>
    </location>
</feature>
<name>A0AAN9TBV5_9HEMI</name>
<feature type="compositionally biased region" description="Basic and acidic residues" evidence="1">
    <location>
        <begin position="788"/>
        <end position="822"/>
    </location>
</feature>
<keyword evidence="4" id="KW-1185">Reference proteome</keyword>
<feature type="region of interest" description="Disordered" evidence="1">
    <location>
        <begin position="603"/>
        <end position="652"/>
    </location>
</feature>
<dbReference type="Proteomes" id="UP001367676">
    <property type="component" value="Unassembled WGS sequence"/>
</dbReference>
<reference evidence="3 4" key="1">
    <citation type="submission" date="2024-03" db="EMBL/GenBank/DDBJ databases">
        <title>Adaptation during the transition from Ophiocordyceps entomopathogen to insect associate is accompanied by gene loss and intensified selection.</title>
        <authorList>
            <person name="Ward C.M."/>
            <person name="Onetto C.A."/>
            <person name="Borneman A.R."/>
        </authorList>
    </citation>
    <scope>NUCLEOTIDE SEQUENCE [LARGE SCALE GENOMIC DNA]</scope>
    <source>
        <strain evidence="3">AWRI1</strain>
        <tissue evidence="3">Single Adult Female</tissue>
    </source>
</reference>
<dbReference type="GO" id="GO:0007155">
    <property type="term" value="P:cell adhesion"/>
    <property type="evidence" value="ECO:0007669"/>
    <property type="project" value="TreeGrafter"/>
</dbReference>
<dbReference type="GO" id="GO:0000226">
    <property type="term" value="P:microtubule cytoskeleton organization"/>
    <property type="evidence" value="ECO:0007669"/>
    <property type="project" value="TreeGrafter"/>
</dbReference>
<feature type="compositionally biased region" description="Basic and acidic residues" evidence="1">
    <location>
        <begin position="839"/>
        <end position="848"/>
    </location>
</feature>
<organism evidence="3 4">
    <name type="scientific">Parthenolecanium corni</name>
    <dbReference type="NCBI Taxonomy" id="536013"/>
    <lineage>
        <taxon>Eukaryota</taxon>
        <taxon>Metazoa</taxon>
        <taxon>Ecdysozoa</taxon>
        <taxon>Arthropoda</taxon>
        <taxon>Hexapoda</taxon>
        <taxon>Insecta</taxon>
        <taxon>Pterygota</taxon>
        <taxon>Neoptera</taxon>
        <taxon>Paraneoptera</taxon>
        <taxon>Hemiptera</taxon>
        <taxon>Sternorrhyncha</taxon>
        <taxon>Coccoidea</taxon>
        <taxon>Coccidae</taxon>
        <taxon>Parthenolecanium</taxon>
    </lineage>
</organism>
<feature type="region of interest" description="Disordered" evidence="1">
    <location>
        <begin position="1022"/>
        <end position="1050"/>
    </location>
</feature>
<feature type="compositionally biased region" description="Low complexity" evidence="1">
    <location>
        <begin position="748"/>
        <end position="762"/>
    </location>
</feature>
<sequence>MSKYANIPQICEICVNDGNTSGSSRCSSGYTKRWSAAAPLSQEPKERYTPKKDTDFITTNSHSKQKKLTFAEEDENEERDVFVPRCKSSAFTRDGSNRLSMQFYGDHPGGHKWADAADRMMNNRVFSLSLPREHRKKEPLGQANSNSVSNTVNDFDSSECIVLKMDDEALGIHVVPDYDQNGNDRGLLVQKIDPGGKVDRDGRLSVNDRIVEINDRNLLNQSLNTVQEIFRDSLRSPELKLRVIKHQHHSGTTRPVNGVTKKQPPPPVYPKPSVNHPKHPMHNKENIAMIESEEKNVVSSSKVATVSPTKKVQSIPHIGSNVLMAVNTRKIGRIIEVELTKGPENFGFSVTTRDNPIGGNYPIYIKNILPKGAAVEDGRLKCGDRLLSINGVDLTGKTKDDAVAELRNVPMGRKVKIVVSRQEDVHSRTESGNENMEVPVGGGGAASSTYNAPAKNVQNGQNVPEIDVVDFSKKPSSQGVDQSSIFPWKQREILTFDVPVHDTEKAGLGISVKGKTSTNTSQKQGDKETSVDMGIFINSVINGGAASRDGRLRTNDQLLNVNGVSLLGLSNTDAMDTLKRAIYTEGPKPGTITLTVARKIGNLSNHQKQRRDSSSSLLTDSSASTETFGRSDQDNTAPTSTDNSGNSEQSDNTVIFLPSSKAQSKCPPDLISSRNPVLDRLTGQLPTHNALRNESYYRATHQTTIMLMGKDVDRLTSPTINQSPGDLVIIEEDPPYSPTSENSIEPPSTSGQQRGSTSTHGTDVTYASQLSLDDGGGFSRDAFGRQSMSEKRHATLDAKSTDTYKRNKKVREEREKQRIHENRRSTIGVVKVNSTESIPRSDRNDIHAKNQLGPSLGMKKSSSLESLQTMVQEIQMAEDGIYRRAQVPVKVIRGRGCNESFRAAVDRSYEAPSHHVMEPVPEDDGCHFPPRQSSLNSQLDCKLMKQQQNNHKKKSSLLKGLGSMFRFGKHRKPAILEEAAASHLGISSKNAEEEKERARKAAREEQQRIQEQYKILLQRQMDMQQQQQLPQQTPSPQQSQQQQQNSHMQRMHNPAHYIQANNININNNYVPMGNCNELKQMRAQQQYRYVDRRSLFPPETKEEYYNGAMRQSIRHTEARHTEADAPFNHANRSSEKYVPSPESNRYSHYVNYEEIQQHLNRKQQHYHSQRRDNRDLSHRPVSNFYEYESVQTMMQNHGKLPSRQPYLDANMNTAVRNEFFPVSVYGSTRNRSQEHRQYQMYQNSNTPYQKQFSPPQKQFFYPPGPLYSNIRPVSKAQGPYVTQVTIRDNHHHYNNNSLGTKV</sequence>
<evidence type="ECO:0000313" key="3">
    <source>
        <dbReference type="EMBL" id="KAK7579935.1"/>
    </source>
</evidence>
<feature type="compositionally biased region" description="Polar residues" evidence="1">
    <location>
        <begin position="626"/>
        <end position="652"/>
    </location>
</feature>
<feature type="region of interest" description="Disordered" evidence="1">
    <location>
        <begin position="987"/>
        <end position="1006"/>
    </location>
</feature>
<dbReference type="GO" id="GO:0008104">
    <property type="term" value="P:intracellular protein localization"/>
    <property type="evidence" value="ECO:0007669"/>
    <property type="project" value="TreeGrafter"/>
</dbReference>
<dbReference type="GO" id="GO:0016324">
    <property type="term" value="C:apical plasma membrane"/>
    <property type="evidence" value="ECO:0007669"/>
    <property type="project" value="TreeGrafter"/>
</dbReference>
<dbReference type="GO" id="GO:0035091">
    <property type="term" value="F:phosphatidylinositol binding"/>
    <property type="evidence" value="ECO:0007669"/>
    <property type="project" value="TreeGrafter"/>
</dbReference>
<feature type="compositionally biased region" description="Polar residues" evidence="1">
    <location>
        <begin position="738"/>
        <end position="747"/>
    </location>
</feature>
<evidence type="ECO:0000259" key="2">
    <source>
        <dbReference type="PROSITE" id="PS50106"/>
    </source>
</evidence>
<feature type="compositionally biased region" description="Low complexity" evidence="1">
    <location>
        <begin position="1022"/>
        <end position="1048"/>
    </location>
</feature>
<feature type="region of interest" description="Disordered" evidence="1">
    <location>
        <begin position="35"/>
        <end position="57"/>
    </location>
</feature>
<feature type="region of interest" description="Disordered" evidence="1">
    <location>
        <begin position="247"/>
        <end position="280"/>
    </location>
</feature>
<comment type="caution">
    <text evidence="3">The sequence shown here is derived from an EMBL/GenBank/DDBJ whole genome shotgun (WGS) entry which is preliminary data.</text>
</comment>